<dbReference type="InterPro" id="IPR001752">
    <property type="entry name" value="Kinesin_motor_dom"/>
</dbReference>
<keyword evidence="16" id="KW-0732">Signal</keyword>
<dbReference type="SMART" id="SM00185">
    <property type="entry name" value="ARM"/>
    <property type="match status" value="4"/>
</dbReference>
<dbReference type="SUPFAM" id="SSF52540">
    <property type="entry name" value="P-loop containing nucleoside triphosphate hydrolases"/>
    <property type="match status" value="1"/>
</dbReference>
<evidence type="ECO:0000259" key="17">
    <source>
        <dbReference type="PROSITE" id="PS50067"/>
    </source>
</evidence>
<dbReference type="GO" id="GO:0005876">
    <property type="term" value="C:spindle microtubule"/>
    <property type="evidence" value="ECO:0007669"/>
    <property type="project" value="TreeGrafter"/>
</dbReference>
<protein>
    <recommendedName>
        <fullName evidence="12">Protein ARMADILLO REPEAT KINESIN1</fullName>
    </recommendedName>
</protein>
<evidence type="ECO:0000256" key="12">
    <source>
        <dbReference type="ARBA" id="ARBA00083079"/>
    </source>
</evidence>
<reference evidence="18" key="1">
    <citation type="submission" date="2023-05" db="EMBL/GenBank/DDBJ databases">
        <authorList>
            <person name="Huff M."/>
        </authorList>
    </citation>
    <scope>NUCLEOTIDE SEQUENCE</scope>
</reference>
<comment type="similarity">
    <text evidence="2">Belongs to the TRAFAC class myosin-kinesin ATPase superfamily. Kinesin family. Ungrouped subfamily.</text>
</comment>
<keyword evidence="3" id="KW-0963">Cytoplasm</keyword>
<feature type="coiled-coil region" evidence="15">
    <location>
        <begin position="537"/>
        <end position="568"/>
    </location>
</feature>
<keyword evidence="19" id="KW-1185">Reference proteome</keyword>
<keyword evidence="10" id="KW-0206">Cytoskeleton</keyword>
<dbReference type="InterPro" id="IPR016024">
    <property type="entry name" value="ARM-type_fold"/>
</dbReference>
<feature type="chain" id="PRO_5042286530" description="Protein ARMADILLO REPEAT KINESIN1" evidence="16">
    <location>
        <begin position="21"/>
        <end position="1002"/>
    </location>
</feature>
<evidence type="ECO:0000256" key="11">
    <source>
        <dbReference type="ARBA" id="ARBA00063975"/>
    </source>
</evidence>
<accession>A0AAD2DZ94</accession>
<evidence type="ECO:0000256" key="6">
    <source>
        <dbReference type="ARBA" id="ARBA00022741"/>
    </source>
</evidence>
<dbReference type="FunFam" id="3.40.850.10:FF:000036">
    <property type="entry name" value="Kinesin-like protein"/>
    <property type="match status" value="1"/>
</dbReference>
<evidence type="ECO:0000256" key="8">
    <source>
        <dbReference type="ARBA" id="ARBA00023054"/>
    </source>
</evidence>
<dbReference type="Gene3D" id="3.40.850.10">
    <property type="entry name" value="Kinesin motor domain"/>
    <property type="match status" value="1"/>
</dbReference>
<comment type="subunit">
    <text evidence="11">Interacts (via C-terminus) with NEK5.</text>
</comment>
<dbReference type="GO" id="GO:0008574">
    <property type="term" value="F:plus-end-directed microtubule motor activity"/>
    <property type="evidence" value="ECO:0007669"/>
    <property type="project" value="TreeGrafter"/>
</dbReference>
<keyword evidence="5" id="KW-0677">Repeat</keyword>
<evidence type="ECO:0000256" key="10">
    <source>
        <dbReference type="ARBA" id="ARBA00023212"/>
    </source>
</evidence>
<keyword evidence="8 15" id="KW-0175">Coiled coil</keyword>
<evidence type="ECO:0000313" key="18">
    <source>
        <dbReference type="EMBL" id="CAI9770308.1"/>
    </source>
</evidence>
<evidence type="ECO:0000256" key="4">
    <source>
        <dbReference type="ARBA" id="ARBA00022701"/>
    </source>
</evidence>
<keyword evidence="4" id="KW-0493">Microtubule</keyword>
<dbReference type="PROSITE" id="PS50176">
    <property type="entry name" value="ARM_REPEAT"/>
    <property type="match status" value="2"/>
</dbReference>
<gene>
    <name evidence="18" type="ORF">FPE_LOCUS17655</name>
</gene>
<dbReference type="GO" id="GO:0051231">
    <property type="term" value="P:spindle elongation"/>
    <property type="evidence" value="ECO:0007669"/>
    <property type="project" value="TreeGrafter"/>
</dbReference>
<feature type="signal peptide" evidence="16">
    <location>
        <begin position="1"/>
        <end position="20"/>
    </location>
</feature>
<dbReference type="PANTHER" id="PTHR47970:SF30">
    <property type="entry name" value="KINESIN-LIKE PROTEIN"/>
    <property type="match status" value="1"/>
</dbReference>
<dbReference type="PRINTS" id="PR00380">
    <property type="entry name" value="KINESINHEAVY"/>
</dbReference>
<dbReference type="Pfam" id="PF00225">
    <property type="entry name" value="Kinesin"/>
    <property type="match status" value="1"/>
</dbReference>
<dbReference type="AlphaFoldDB" id="A0AAD2DZ94"/>
<dbReference type="CDD" id="cd00106">
    <property type="entry name" value="KISc"/>
    <property type="match status" value="1"/>
</dbReference>
<feature type="coiled-coil region" evidence="15">
    <location>
        <begin position="617"/>
        <end position="694"/>
    </location>
</feature>
<dbReference type="GO" id="GO:0072686">
    <property type="term" value="C:mitotic spindle"/>
    <property type="evidence" value="ECO:0007669"/>
    <property type="project" value="TreeGrafter"/>
</dbReference>
<feature type="domain" description="Kinesin motor" evidence="17">
    <location>
        <begin position="178"/>
        <end position="521"/>
    </location>
</feature>
<evidence type="ECO:0000256" key="5">
    <source>
        <dbReference type="ARBA" id="ARBA00022737"/>
    </source>
</evidence>
<dbReference type="InterPro" id="IPR047149">
    <property type="entry name" value="KIF11-like"/>
</dbReference>
<dbReference type="PROSITE" id="PS00411">
    <property type="entry name" value="KINESIN_MOTOR_1"/>
    <property type="match status" value="1"/>
</dbReference>
<dbReference type="InterPro" id="IPR011989">
    <property type="entry name" value="ARM-like"/>
</dbReference>
<evidence type="ECO:0000256" key="2">
    <source>
        <dbReference type="ARBA" id="ARBA00010103"/>
    </source>
</evidence>
<evidence type="ECO:0000313" key="19">
    <source>
        <dbReference type="Proteomes" id="UP000834106"/>
    </source>
</evidence>
<dbReference type="InterPro" id="IPR019821">
    <property type="entry name" value="Kinesin_motor_CS"/>
</dbReference>
<proteinExistence type="inferred from homology"/>
<dbReference type="EMBL" id="OU503045">
    <property type="protein sequence ID" value="CAI9770308.1"/>
    <property type="molecule type" value="Genomic_DNA"/>
</dbReference>
<evidence type="ECO:0000256" key="15">
    <source>
        <dbReference type="SAM" id="Coils"/>
    </source>
</evidence>
<keyword evidence="7 14" id="KW-0067">ATP-binding</keyword>
<dbReference type="InterPro" id="IPR027417">
    <property type="entry name" value="P-loop_NTPase"/>
</dbReference>
<evidence type="ECO:0000256" key="1">
    <source>
        <dbReference type="ARBA" id="ARBA00004245"/>
    </source>
</evidence>
<evidence type="ECO:0000256" key="3">
    <source>
        <dbReference type="ARBA" id="ARBA00022490"/>
    </source>
</evidence>
<dbReference type="Gene3D" id="1.25.10.10">
    <property type="entry name" value="Leucine-rich Repeat Variant"/>
    <property type="match status" value="1"/>
</dbReference>
<evidence type="ECO:0000256" key="7">
    <source>
        <dbReference type="ARBA" id="ARBA00022840"/>
    </source>
</evidence>
<dbReference type="FunFam" id="1.25.10.10:FF:000357">
    <property type="entry name" value="Kinesin-like protein"/>
    <property type="match status" value="1"/>
</dbReference>
<dbReference type="Proteomes" id="UP000834106">
    <property type="component" value="Chromosome 10"/>
</dbReference>
<organism evidence="18 19">
    <name type="scientific">Fraxinus pennsylvanica</name>
    <dbReference type="NCBI Taxonomy" id="56036"/>
    <lineage>
        <taxon>Eukaryota</taxon>
        <taxon>Viridiplantae</taxon>
        <taxon>Streptophyta</taxon>
        <taxon>Embryophyta</taxon>
        <taxon>Tracheophyta</taxon>
        <taxon>Spermatophyta</taxon>
        <taxon>Magnoliopsida</taxon>
        <taxon>eudicotyledons</taxon>
        <taxon>Gunneridae</taxon>
        <taxon>Pentapetalae</taxon>
        <taxon>asterids</taxon>
        <taxon>lamiids</taxon>
        <taxon>Lamiales</taxon>
        <taxon>Oleaceae</taxon>
        <taxon>Oleeae</taxon>
        <taxon>Fraxinus</taxon>
    </lineage>
</organism>
<dbReference type="GO" id="GO:0090307">
    <property type="term" value="P:mitotic spindle assembly"/>
    <property type="evidence" value="ECO:0007669"/>
    <property type="project" value="TreeGrafter"/>
</dbReference>
<dbReference type="GO" id="GO:0005524">
    <property type="term" value="F:ATP binding"/>
    <property type="evidence" value="ECO:0007669"/>
    <property type="project" value="UniProtKB-UniRule"/>
</dbReference>
<evidence type="ECO:0000256" key="16">
    <source>
        <dbReference type="SAM" id="SignalP"/>
    </source>
</evidence>
<feature type="repeat" description="ARM" evidence="13">
    <location>
        <begin position="743"/>
        <end position="785"/>
    </location>
</feature>
<dbReference type="GO" id="GO:0008017">
    <property type="term" value="F:microtubule binding"/>
    <property type="evidence" value="ECO:0007669"/>
    <property type="project" value="InterPro"/>
</dbReference>
<dbReference type="InterPro" id="IPR000225">
    <property type="entry name" value="Armadillo"/>
</dbReference>
<feature type="binding site" evidence="14">
    <location>
        <begin position="263"/>
        <end position="270"/>
    </location>
    <ligand>
        <name>ATP</name>
        <dbReference type="ChEBI" id="CHEBI:30616"/>
    </ligand>
</feature>
<dbReference type="PROSITE" id="PS50067">
    <property type="entry name" value="KINESIN_MOTOR_2"/>
    <property type="match status" value="1"/>
</dbReference>
<name>A0AAD2DZ94_9LAMI</name>
<dbReference type="SMART" id="SM00129">
    <property type="entry name" value="KISc"/>
    <property type="match status" value="1"/>
</dbReference>
<keyword evidence="9 14" id="KW-0505">Motor protein</keyword>
<evidence type="ECO:0000256" key="13">
    <source>
        <dbReference type="PROSITE-ProRule" id="PRU00259"/>
    </source>
</evidence>
<dbReference type="PANTHER" id="PTHR47970">
    <property type="entry name" value="KINESIN-LIKE PROTEIN KIF11"/>
    <property type="match status" value="1"/>
</dbReference>
<evidence type="ECO:0000256" key="14">
    <source>
        <dbReference type="PROSITE-ProRule" id="PRU00283"/>
    </source>
</evidence>
<feature type="repeat" description="ARM" evidence="13">
    <location>
        <begin position="784"/>
        <end position="827"/>
    </location>
</feature>
<keyword evidence="6 14" id="KW-0547">Nucleotide-binding</keyword>
<dbReference type="InterPro" id="IPR036961">
    <property type="entry name" value="Kinesin_motor_dom_sf"/>
</dbReference>
<evidence type="ECO:0000256" key="9">
    <source>
        <dbReference type="ARBA" id="ARBA00023175"/>
    </source>
</evidence>
<comment type="subcellular location">
    <subcellularLocation>
        <location evidence="1">Cytoplasm</location>
        <location evidence="1">Cytoskeleton</location>
    </subcellularLocation>
</comment>
<sequence>MATPTGDLTMLSLLLRQLSLQHIVLIMEAHSSHFTILTGRCILTSHETGPSKGKGGDLNFAAIVSDQTTPYCVFHFMLSSCFEFTVDSEKTKNTLSFSINSQATPFPYISFRVSCEREFFSSSIEEKKNSEMATGGVCRNGSNKAQNLRASSSFKSKLPASNVRRSIPGGATDSVSGRVRVAVRLRPRNAEEMAADADFADCVELQPELKRLKLRKNNWDSDTYEFDEVLTEYSSQKRVYEVVAKPVVESVLDGYNGTVMAYGQTGTGKTYTLGRLGDEDTSARGIMVRSMEDILSNISPETDSVSVSYLQLYMETIQDLLNPGNDNIPIVEDQRTGDVSLPGATVVEIRDQQTFIDLLRLGENHRIAANTKLNTESSRSHAILMVHVKKSVLGREDDFSTENENRSHSVGNFKPPILRKGKLLVVDLAGSERVHKSGSEGHMLEEAKSINLSLSALGKCINALAENSAHVPVRDSKLTRLLKDSFGGTSRTSLVVTVGPSPRHRAETASTILFGQRAMKVENMLKIKEEFDYKSLSKRLEIELDKLIADNERQQKVYENEVERIRLEAQKCITEAERNCAEVLEEEKVKCQMDYMESIKKLEEKWSVHMDSGNDELTELKTLLQNEICLRKAAEEENNMLKLQLLKFSKAELADGNIDGMNLQEILEEENHQRKKLEEEVRALRSQLFQLSTDANQSRSYLERGRNGITVAGLDCPSPQNHLQSRDRSNGERASIMNLHEQVGLQKILSLLESEDANVRIHAVKVVANLAAEEANQEKIVEAGGLTSLLMLLRSYEDETIRRIASGAIANLAMNEANQELIMAQGGICLLATTASDAEDPQTLRMVAGALANLCGNDKLQMRLRSEGGIKALLGMVRCRHPDVLSQVARGVANFAKCESRASSQGSKPWRSLLIEDGALPWIVQNANNEASLIRRHVELALCHLAQHEVNAKDMISGGALWELVRISRDCSREDIKALARQTLTSSSTFVAEMRRLRIEIP</sequence>
<dbReference type="GO" id="GO:0007018">
    <property type="term" value="P:microtubule-based movement"/>
    <property type="evidence" value="ECO:0007669"/>
    <property type="project" value="InterPro"/>
</dbReference>
<dbReference type="SUPFAM" id="SSF48371">
    <property type="entry name" value="ARM repeat"/>
    <property type="match status" value="1"/>
</dbReference>